<dbReference type="OrthoDB" id="5531999at2"/>
<accession>D0LPN4</accession>
<dbReference type="KEGG" id="hoh:Hoch_4859"/>
<protein>
    <submittedName>
        <fullName evidence="1">Uncharacterized protein</fullName>
    </submittedName>
</protein>
<dbReference type="AlphaFoldDB" id="D0LPN4"/>
<evidence type="ECO:0000313" key="2">
    <source>
        <dbReference type="EMBL" id="ACY17345.1"/>
    </source>
</evidence>
<dbReference type="KEGG" id="hoh:Hoch_2875"/>
<evidence type="ECO:0000313" key="3">
    <source>
        <dbReference type="EMBL" id="ACY17348.1"/>
    </source>
</evidence>
<organism evidence="1 4">
    <name type="scientific">Haliangium ochraceum (strain DSM 14365 / JCM 11303 / SMP-2)</name>
    <dbReference type="NCBI Taxonomy" id="502025"/>
    <lineage>
        <taxon>Bacteria</taxon>
        <taxon>Pseudomonadati</taxon>
        <taxon>Myxococcota</taxon>
        <taxon>Polyangia</taxon>
        <taxon>Haliangiales</taxon>
        <taxon>Kofleriaceae</taxon>
        <taxon>Haliangium</taxon>
    </lineage>
</organism>
<dbReference type="Proteomes" id="UP000001880">
    <property type="component" value="Chromosome"/>
</dbReference>
<dbReference type="RefSeq" id="WP_012828004.1">
    <property type="nucleotide sequence ID" value="NC_013440.1"/>
</dbReference>
<sequence>MMRTWQSKLHVTQHEVKLLVTCPEQGDVLKARLPPHARHPRALLTLLEGLSLYNGQPQRIALHVDERFRLTAGLFGDELWPGESPLVQYDIAHRARQCGRLSGIGDFRALRRGSP</sequence>
<name>D0LPN4_HALO1</name>
<gene>
    <name evidence="1" type="ordered locus">Hoch_2875</name>
    <name evidence="2" type="ordered locus">Hoch_4856</name>
    <name evidence="3" type="ordered locus">Hoch_4859</name>
</gene>
<dbReference type="KEGG" id="hoh:Hoch_4856"/>
<evidence type="ECO:0000313" key="4">
    <source>
        <dbReference type="Proteomes" id="UP000001880"/>
    </source>
</evidence>
<dbReference type="EMBL" id="CP001804">
    <property type="protein sequence ID" value="ACY17348.1"/>
    <property type="molecule type" value="Genomic_DNA"/>
</dbReference>
<dbReference type="HOGENOM" id="CLU_2105560_0_0_7"/>
<keyword evidence="4" id="KW-1185">Reference proteome</keyword>
<evidence type="ECO:0000313" key="1">
    <source>
        <dbReference type="EMBL" id="ACY15397.1"/>
    </source>
</evidence>
<dbReference type="EMBL" id="CP001804">
    <property type="protein sequence ID" value="ACY17345.1"/>
    <property type="molecule type" value="Genomic_DNA"/>
</dbReference>
<proteinExistence type="predicted"/>
<reference evidence="1 4" key="1">
    <citation type="journal article" date="2010" name="Stand. Genomic Sci.">
        <title>Complete genome sequence of Haliangium ochraceum type strain (SMP-2).</title>
        <authorList>
            <consortium name="US DOE Joint Genome Institute (JGI-PGF)"/>
            <person name="Ivanova N."/>
            <person name="Daum C."/>
            <person name="Lang E."/>
            <person name="Abt B."/>
            <person name="Kopitz M."/>
            <person name="Saunders E."/>
            <person name="Lapidus A."/>
            <person name="Lucas S."/>
            <person name="Glavina Del Rio T."/>
            <person name="Nolan M."/>
            <person name="Tice H."/>
            <person name="Copeland A."/>
            <person name="Cheng J.F."/>
            <person name="Chen F."/>
            <person name="Bruce D."/>
            <person name="Goodwin L."/>
            <person name="Pitluck S."/>
            <person name="Mavromatis K."/>
            <person name="Pati A."/>
            <person name="Mikhailova N."/>
            <person name="Chen A."/>
            <person name="Palaniappan K."/>
            <person name="Land M."/>
            <person name="Hauser L."/>
            <person name="Chang Y.J."/>
            <person name="Jeffries C.D."/>
            <person name="Detter J.C."/>
            <person name="Brettin T."/>
            <person name="Rohde M."/>
            <person name="Goker M."/>
            <person name="Bristow J."/>
            <person name="Markowitz V."/>
            <person name="Eisen J.A."/>
            <person name="Hugenholtz P."/>
            <person name="Kyrpides N.C."/>
            <person name="Klenk H.P."/>
        </authorList>
    </citation>
    <scope>NUCLEOTIDE SEQUENCE [LARGE SCALE GENOMIC DNA]</scope>
    <source>
        <strain evidence="1">DSM 14365</strain>
        <strain evidence="4">DSM 14365 / CIP 107738 / JCM 11303 / AJ 13395 / SMP-2</strain>
    </source>
</reference>
<dbReference type="STRING" id="502025.Hoch_2875"/>
<dbReference type="EMBL" id="CP001804">
    <property type="protein sequence ID" value="ACY15397.1"/>
    <property type="molecule type" value="Genomic_DNA"/>
</dbReference>